<dbReference type="Proteomes" id="UP000242287">
    <property type="component" value="Unassembled WGS sequence"/>
</dbReference>
<evidence type="ECO:0000259" key="1">
    <source>
        <dbReference type="PROSITE" id="PS51462"/>
    </source>
</evidence>
<dbReference type="EMBL" id="KZ301991">
    <property type="protein sequence ID" value="PFH51180.1"/>
    <property type="molecule type" value="Genomic_DNA"/>
</dbReference>
<evidence type="ECO:0000313" key="3">
    <source>
        <dbReference type="Proteomes" id="UP000242287"/>
    </source>
</evidence>
<name>A0A2A9NU04_9AGAR</name>
<accession>A0A2A9NU04</accession>
<dbReference type="AlphaFoldDB" id="A0A2A9NU04"/>
<dbReference type="PANTHER" id="PTHR13622:SF8">
    <property type="entry name" value="THIAMIN PYROPHOSPHOKINASE 1"/>
    <property type="match status" value="1"/>
</dbReference>
<dbReference type="InterPro" id="IPR015797">
    <property type="entry name" value="NUDIX_hydrolase-like_dom_sf"/>
</dbReference>
<dbReference type="CDD" id="cd03676">
    <property type="entry name" value="NUDIX_Tnr3_like"/>
    <property type="match status" value="1"/>
</dbReference>
<dbReference type="STRING" id="703135.A0A2A9NU04"/>
<evidence type="ECO:0000313" key="2">
    <source>
        <dbReference type="EMBL" id="PFH51180.1"/>
    </source>
</evidence>
<dbReference type="GO" id="GO:0044715">
    <property type="term" value="F:8-oxo-dGDP phosphatase activity"/>
    <property type="evidence" value="ECO:0007669"/>
    <property type="project" value="TreeGrafter"/>
</dbReference>
<dbReference type="OrthoDB" id="10261522at2759"/>
<reference evidence="2 3" key="1">
    <citation type="submission" date="2014-02" db="EMBL/GenBank/DDBJ databases">
        <title>Transposable element dynamics among asymbiotic and ectomycorrhizal Amanita fungi.</title>
        <authorList>
            <consortium name="DOE Joint Genome Institute"/>
            <person name="Hess J."/>
            <person name="Skrede I."/>
            <person name="Wolfe B."/>
            <person name="LaButti K."/>
            <person name="Ohm R.A."/>
            <person name="Grigoriev I.V."/>
            <person name="Pringle A."/>
        </authorList>
    </citation>
    <scope>NUCLEOTIDE SEQUENCE [LARGE SCALE GENOMIC DNA]</scope>
    <source>
        <strain evidence="2 3">SKay4041</strain>
    </source>
</reference>
<feature type="domain" description="Nudix hydrolase" evidence="1">
    <location>
        <begin position="165"/>
        <end position="316"/>
    </location>
</feature>
<sequence length="348" mass="39602">MSIPLSYLDIVNICDNARIKSPSPIPSVFDSEKLIPLRLSQKDDSPAIGLLRPVIVEQLQLENKRSKEIGQQELWSINEQRVSFSPWCDSHDKRTRAMKELCERWRDAGLFEDVCGPRKWRNELYPVYADPLGVHDHPLTSADGAKMNYALEMERSACALFGIVTYGVHMSVYQETEAEGVKSLTVWVPSRSKTKPTWPGRLDNTVAGGIPSGMTAIESLIKESMEEASIEEDIVRKYARPNGAVSYFFRTATGWLQPEVEYVYDLAIPLGADPLKFEPKPLDDEVEDFKLLNHNEIISKMRAGLFKPNCAIVILDLLIRLGYVTPENEPDYMHIVTRLHGRFDYDKW</sequence>
<dbReference type="Pfam" id="PF15916">
    <property type="entry name" value="DUF4743"/>
    <property type="match status" value="1"/>
</dbReference>
<protein>
    <recommendedName>
        <fullName evidence="1">Nudix hydrolase domain-containing protein</fullName>
    </recommendedName>
</protein>
<dbReference type="PROSITE" id="PS51462">
    <property type="entry name" value="NUDIX"/>
    <property type="match status" value="1"/>
</dbReference>
<dbReference type="InterPro" id="IPR031804">
    <property type="entry name" value="DUF4743"/>
</dbReference>
<dbReference type="Gene3D" id="3.90.79.10">
    <property type="entry name" value="Nucleoside Triphosphate Pyrophosphohydrolase"/>
    <property type="match status" value="1"/>
</dbReference>
<dbReference type="FunFam" id="3.90.79.10:FF:000019">
    <property type="entry name" value="Thiamin pyrophosphokinase, putative"/>
    <property type="match status" value="1"/>
</dbReference>
<gene>
    <name evidence="2" type="ORF">AMATHDRAFT_143183</name>
</gene>
<proteinExistence type="predicted"/>
<dbReference type="InterPro" id="IPR000086">
    <property type="entry name" value="NUDIX_hydrolase_dom"/>
</dbReference>
<organism evidence="2 3">
    <name type="scientific">Amanita thiersii Skay4041</name>
    <dbReference type="NCBI Taxonomy" id="703135"/>
    <lineage>
        <taxon>Eukaryota</taxon>
        <taxon>Fungi</taxon>
        <taxon>Dikarya</taxon>
        <taxon>Basidiomycota</taxon>
        <taxon>Agaricomycotina</taxon>
        <taxon>Agaricomycetes</taxon>
        <taxon>Agaricomycetidae</taxon>
        <taxon>Agaricales</taxon>
        <taxon>Pluteineae</taxon>
        <taxon>Amanitaceae</taxon>
        <taxon>Amanita</taxon>
    </lineage>
</organism>
<dbReference type="SUPFAM" id="SSF55811">
    <property type="entry name" value="Nudix"/>
    <property type="match status" value="1"/>
</dbReference>
<keyword evidence="3" id="KW-1185">Reference proteome</keyword>
<dbReference type="PANTHER" id="PTHR13622">
    <property type="entry name" value="THIAMIN PYROPHOSPHOKINASE"/>
    <property type="match status" value="1"/>
</dbReference>